<evidence type="ECO:0000313" key="1">
    <source>
        <dbReference type="EMBL" id="CEI69038.1"/>
    </source>
</evidence>
<accession>A0A2L2TG19</accession>
<dbReference type="Proteomes" id="UP000245910">
    <property type="component" value="Chromosome III"/>
</dbReference>
<proteinExistence type="predicted"/>
<evidence type="ECO:0000313" key="2">
    <source>
        <dbReference type="Proteomes" id="UP000245910"/>
    </source>
</evidence>
<name>A0A2L2TG19_9HYPO</name>
<reference evidence="2" key="1">
    <citation type="submission" date="2014-10" db="EMBL/GenBank/DDBJ databases">
        <authorList>
            <person name="King R."/>
        </authorList>
    </citation>
    <scope>NUCLEOTIDE SEQUENCE [LARGE SCALE GENOMIC DNA]</scope>
    <source>
        <strain evidence="2">A3/5</strain>
    </source>
</reference>
<organism evidence="1 2">
    <name type="scientific">Fusarium venenatum</name>
    <dbReference type="NCBI Taxonomy" id="56646"/>
    <lineage>
        <taxon>Eukaryota</taxon>
        <taxon>Fungi</taxon>
        <taxon>Dikarya</taxon>
        <taxon>Ascomycota</taxon>
        <taxon>Pezizomycotina</taxon>
        <taxon>Sordariomycetes</taxon>
        <taxon>Hypocreomycetidae</taxon>
        <taxon>Hypocreales</taxon>
        <taxon>Nectriaceae</taxon>
        <taxon>Fusarium</taxon>
    </lineage>
</organism>
<sequence>MLVARHIAEQEPVSLVSVHYVGQRPVGRDEEEDLNDEDEWDDISQWNSMTMTKALKNTQERTMMPT</sequence>
<keyword evidence="2" id="KW-1185">Reference proteome</keyword>
<protein>
    <submittedName>
        <fullName evidence="1">Uncharacterized protein</fullName>
    </submittedName>
</protein>
<dbReference type="AlphaFoldDB" id="A0A2L2TG19"/>
<dbReference type="EMBL" id="LN649231">
    <property type="protein sequence ID" value="CEI69038.1"/>
    <property type="molecule type" value="Genomic_DNA"/>
</dbReference>